<dbReference type="InterPro" id="IPR032525">
    <property type="entry name" value="Peptidase_U32_C"/>
</dbReference>
<dbReference type="GO" id="GO:0006508">
    <property type="term" value="P:proteolysis"/>
    <property type="evidence" value="ECO:0007669"/>
    <property type="project" value="UniProtKB-KW"/>
</dbReference>
<sequence>MRQVELLSPAGTLRNMRYAYAYGADAVYAGLPRYSLRVRNNDFLEDNLAIGIAEAHDLGKQFYLAANVLPHNAKVKSFIQDMAPIVAMGPDALIMADPGLMMLVREAWPDMPIHLSVQANTVNYAAVRFWQSAGVSRIILSRELSLDEIAEIRQQCPDMELEVFVHGALCIAYSGRCLLSGYFNHRDPNQGTCTNSCRWKYGMQAAAENAEGDYVAASVLNLPHPNPLPEGEGHTGADRATFKMADLNNAGCAGGERHPLADQVYFLEEENRPGELLPVFEDEHGTYIMNSKDLRAVEHVQRLVDAGVDSLKIEGRTKSHYYVARTAQVYRQAIDDALAGRPFDPTLLGVLENLASRGYTDGFYQRHHTQEYQNYVRGYSESHQQRFVGEITGRDEASGLAEVLVKNKFAVGDKLELILPQGNRDIVVERMENRDGQSMPEAPGGGHQVRIPLPPGALEYGLLARYL</sequence>
<evidence type="ECO:0000313" key="6">
    <source>
        <dbReference type="Proteomes" id="UP000824988"/>
    </source>
</evidence>
<evidence type="ECO:0000313" key="5">
    <source>
        <dbReference type="EMBL" id="BBL72219.1"/>
    </source>
</evidence>
<gene>
    <name evidence="5" type="ORF">MoryE10_28250</name>
</gene>
<dbReference type="Pfam" id="PF16325">
    <property type="entry name" value="Peptidase_U32_C"/>
    <property type="match status" value="1"/>
</dbReference>
<dbReference type="GO" id="GO:0005829">
    <property type="term" value="C:cytosol"/>
    <property type="evidence" value="ECO:0007669"/>
    <property type="project" value="TreeGrafter"/>
</dbReference>
<evidence type="ECO:0000256" key="3">
    <source>
        <dbReference type="ARBA" id="ARBA00038374"/>
    </source>
</evidence>
<evidence type="ECO:0000256" key="2">
    <source>
        <dbReference type="ARBA" id="ARBA00022801"/>
    </source>
</evidence>
<protein>
    <submittedName>
        <fullName evidence="5">U32 family peptidase</fullName>
    </submittedName>
</protein>
<evidence type="ECO:0000256" key="1">
    <source>
        <dbReference type="ARBA" id="ARBA00022670"/>
    </source>
</evidence>
<name>A0A8D4VS03_9GAMM</name>
<reference evidence="5" key="1">
    <citation type="submission" date="2019-06" db="EMBL/GenBank/DDBJ databases">
        <title>Complete genome sequence of Methylogaea oryzae strain JCM16910.</title>
        <authorList>
            <person name="Asakawa S."/>
        </authorList>
    </citation>
    <scope>NUCLEOTIDE SEQUENCE</scope>
    <source>
        <strain evidence="5">E10</strain>
    </source>
</reference>
<dbReference type="Proteomes" id="UP000824988">
    <property type="component" value="Chromosome"/>
</dbReference>
<proteinExistence type="inferred from homology"/>
<keyword evidence="1" id="KW-0645">Protease</keyword>
<dbReference type="PANTHER" id="PTHR30217">
    <property type="entry name" value="PEPTIDASE U32 FAMILY"/>
    <property type="match status" value="1"/>
</dbReference>
<dbReference type="InterPro" id="IPR051454">
    <property type="entry name" value="RNA/ubiquinone_mod_enzymes"/>
</dbReference>
<feature type="domain" description="Peptidase family U32 C-terminal" evidence="4">
    <location>
        <begin position="384"/>
        <end position="465"/>
    </location>
</feature>
<dbReference type="GO" id="GO:0008233">
    <property type="term" value="F:peptidase activity"/>
    <property type="evidence" value="ECO:0007669"/>
    <property type="project" value="UniProtKB-KW"/>
</dbReference>
<dbReference type="PROSITE" id="PS01276">
    <property type="entry name" value="PEPTIDASE_U32"/>
    <property type="match status" value="1"/>
</dbReference>
<keyword evidence="2" id="KW-0378">Hydrolase</keyword>
<dbReference type="AlphaFoldDB" id="A0A8D4VS03"/>
<dbReference type="InterPro" id="IPR001539">
    <property type="entry name" value="Peptidase_U32"/>
</dbReference>
<dbReference type="RefSeq" id="WP_221047430.1">
    <property type="nucleotide sequence ID" value="NZ_AP019782.1"/>
</dbReference>
<evidence type="ECO:0000259" key="4">
    <source>
        <dbReference type="Pfam" id="PF16325"/>
    </source>
</evidence>
<organism evidence="5 6">
    <name type="scientific">Methylogaea oryzae</name>
    <dbReference type="NCBI Taxonomy" id="1295382"/>
    <lineage>
        <taxon>Bacteria</taxon>
        <taxon>Pseudomonadati</taxon>
        <taxon>Pseudomonadota</taxon>
        <taxon>Gammaproteobacteria</taxon>
        <taxon>Methylococcales</taxon>
        <taxon>Methylococcaceae</taxon>
        <taxon>Methylogaea</taxon>
    </lineage>
</organism>
<dbReference type="NCBIfam" id="NF011996">
    <property type="entry name" value="PRK15452.1"/>
    <property type="match status" value="1"/>
</dbReference>
<comment type="similarity">
    <text evidence="3">Belongs to the peptidase U32 family.</text>
</comment>
<keyword evidence="6" id="KW-1185">Reference proteome</keyword>
<accession>A0A8D4VS03</accession>
<dbReference type="EMBL" id="AP019782">
    <property type="protein sequence ID" value="BBL72219.1"/>
    <property type="molecule type" value="Genomic_DNA"/>
</dbReference>
<dbReference type="PANTHER" id="PTHR30217:SF6">
    <property type="entry name" value="TRNA HYDROXYLATION PROTEIN P"/>
    <property type="match status" value="1"/>
</dbReference>
<dbReference type="KEGG" id="moz:MoryE10_28250"/>
<dbReference type="Pfam" id="PF01136">
    <property type="entry name" value="Peptidase_U32"/>
    <property type="match status" value="1"/>
</dbReference>